<accession>A0A7X1KCD0</accession>
<sequence>MKKFAYLAATVAALAMTGTAHAGNPDGKLQVKLLGTAVLVDGKVSQVISDGARLVATGGVTNTDINDNVVPTVAVEYFFTPKVSVETICCVTSHHVTVSSGTLKGVDAIDNVQIIPATFTAKYHLPLGAIKPYVGAGPTLFLMINDRPSAAVRGLGVTRTKLSSQLGLAVQAGADVAIGNGYSLTLDAKKYWVSTEATFYTATGTALQTRHKLDPWVLSAGLAYRF</sequence>
<dbReference type="Gene3D" id="2.40.160.20">
    <property type="match status" value="1"/>
</dbReference>
<name>A0A7X1KCD0_9SPHN</name>
<dbReference type="Proteomes" id="UP000520156">
    <property type="component" value="Unassembled WGS sequence"/>
</dbReference>
<feature type="chain" id="PRO_5030658336" evidence="2">
    <location>
        <begin position="23"/>
        <end position="226"/>
    </location>
</feature>
<dbReference type="InterPro" id="IPR011250">
    <property type="entry name" value="OMP/PagP_B-barrel"/>
</dbReference>
<evidence type="ECO:0000256" key="2">
    <source>
        <dbReference type="SAM" id="SignalP"/>
    </source>
</evidence>
<dbReference type="RefSeq" id="WP_185683592.1">
    <property type="nucleotide sequence ID" value="NZ_JACLAU010000015.1"/>
</dbReference>
<dbReference type="EMBL" id="JACLAU010000015">
    <property type="protein sequence ID" value="MBC2652176.1"/>
    <property type="molecule type" value="Genomic_DNA"/>
</dbReference>
<evidence type="ECO:0000313" key="4">
    <source>
        <dbReference type="Proteomes" id="UP000520156"/>
    </source>
</evidence>
<protein>
    <submittedName>
        <fullName evidence="3">OmpW family protein</fullName>
    </submittedName>
</protein>
<dbReference type="PANTHER" id="PTHR36920">
    <property type="match status" value="1"/>
</dbReference>
<dbReference type="SUPFAM" id="SSF56925">
    <property type="entry name" value="OMPA-like"/>
    <property type="match status" value="1"/>
</dbReference>
<evidence type="ECO:0000313" key="3">
    <source>
        <dbReference type="EMBL" id="MBC2652176.1"/>
    </source>
</evidence>
<gene>
    <name evidence="3" type="ORF">H7F49_10705</name>
</gene>
<proteinExistence type="inferred from homology"/>
<dbReference type="InterPro" id="IPR005618">
    <property type="entry name" value="OMPW"/>
</dbReference>
<dbReference type="GO" id="GO:0055085">
    <property type="term" value="P:transmembrane transport"/>
    <property type="evidence" value="ECO:0007669"/>
    <property type="project" value="TreeGrafter"/>
</dbReference>
<dbReference type="AlphaFoldDB" id="A0A7X1KCD0"/>
<organism evidence="3 4">
    <name type="scientific">Novosphingobium aerophilum</name>
    <dbReference type="NCBI Taxonomy" id="2839843"/>
    <lineage>
        <taxon>Bacteria</taxon>
        <taxon>Pseudomonadati</taxon>
        <taxon>Pseudomonadota</taxon>
        <taxon>Alphaproteobacteria</taxon>
        <taxon>Sphingomonadales</taxon>
        <taxon>Sphingomonadaceae</taxon>
        <taxon>Novosphingobium</taxon>
    </lineage>
</organism>
<keyword evidence="4" id="KW-1185">Reference proteome</keyword>
<keyword evidence="2" id="KW-0732">Signal</keyword>
<comment type="similarity">
    <text evidence="1">Belongs to the OmpW/AlkL family.</text>
</comment>
<dbReference type="PANTHER" id="PTHR36920:SF1">
    <property type="entry name" value="OUTER MEMBRANE PROTEIN W"/>
    <property type="match status" value="1"/>
</dbReference>
<dbReference type="Pfam" id="PF03922">
    <property type="entry name" value="OmpW"/>
    <property type="match status" value="1"/>
</dbReference>
<evidence type="ECO:0000256" key="1">
    <source>
        <dbReference type="ARBA" id="ARBA00009330"/>
    </source>
</evidence>
<dbReference type="GO" id="GO:0019867">
    <property type="term" value="C:outer membrane"/>
    <property type="evidence" value="ECO:0007669"/>
    <property type="project" value="InterPro"/>
</dbReference>
<comment type="caution">
    <text evidence="3">The sequence shown here is derived from an EMBL/GenBank/DDBJ whole genome shotgun (WGS) entry which is preliminary data.</text>
</comment>
<reference evidence="3 4" key="1">
    <citation type="submission" date="2020-08" db="EMBL/GenBank/DDBJ databases">
        <title>The genome sequence of Novosphingobium flavum 4Y4.</title>
        <authorList>
            <person name="Liu Y."/>
        </authorList>
    </citation>
    <scope>NUCLEOTIDE SEQUENCE [LARGE SCALE GENOMIC DNA]</scope>
    <source>
        <strain evidence="3 4">4Y4</strain>
    </source>
</reference>
<feature type="signal peptide" evidence="2">
    <location>
        <begin position="1"/>
        <end position="22"/>
    </location>
</feature>